<evidence type="ECO:0000313" key="7">
    <source>
        <dbReference type="EMBL" id="TPX33865.1"/>
    </source>
</evidence>
<comment type="subunit">
    <text evidence="6">Component of the oligosaccharyltransferase (OST) complex.</text>
</comment>
<dbReference type="EMBL" id="QEAO01000017">
    <property type="protein sequence ID" value="TPX33865.1"/>
    <property type="molecule type" value="Genomic_DNA"/>
</dbReference>
<dbReference type="Pfam" id="PF05251">
    <property type="entry name" value="Ost5"/>
    <property type="match status" value="1"/>
</dbReference>
<dbReference type="AlphaFoldDB" id="A0A507C8N6"/>
<protein>
    <recommendedName>
        <fullName evidence="6">Dolichyl-diphosphooligosaccharide-protein glycosyltransferase subunit OST5</fullName>
    </recommendedName>
</protein>
<accession>A0A507C8N6</accession>
<evidence type="ECO:0000313" key="8">
    <source>
        <dbReference type="Proteomes" id="UP000319731"/>
    </source>
</evidence>
<organism evidence="7 8">
    <name type="scientific">Synchytrium microbalum</name>
    <dbReference type="NCBI Taxonomy" id="1806994"/>
    <lineage>
        <taxon>Eukaryota</taxon>
        <taxon>Fungi</taxon>
        <taxon>Fungi incertae sedis</taxon>
        <taxon>Chytridiomycota</taxon>
        <taxon>Chytridiomycota incertae sedis</taxon>
        <taxon>Chytridiomycetes</taxon>
        <taxon>Synchytriales</taxon>
        <taxon>Synchytriaceae</taxon>
        <taxon>Synchytrium</taxon>
    </lineage>
</organism>
<feature type="transmembrane region" description="Helical" evidence="6">
    <location>
        <begin position="20"/>
        <end position="42"/>
    </location>
</feature>
<dbReference type="PANTHER" id="PTHR13636">
    <property type="entry name" value="TRANSMEMBRANE PROTEIN 258"/>
    <property type="match status" value="1"/>
</dbReference>
<keyword evidence="3 6" id="KW-0812">Transmembrane</keyword>
<dbReference type="GeneID" id="42004597"/>
<dbReference type="STRING" id="1806994.A0A507C8N6"/>
<reference evidence="7 8" key="1">
    <citation type="journal article" date="2019" name="Sci. Rep.">
        <title>Comparative genomics of chytrid fungi reveal insights into the obligate biotrophic and pathogenic lifestyle of Synchytrium endobioticum.</title>
        <authorList>
            <person name="van de Vossenberg B.T.L.H."/>
            <person name="Warris S."/>
            <person name="Nguyen H.D.T."/>
            <person name="van Gent-Pelzer M.P.E."/>
            <person name="Joly D.L."/>
            <person name="van de Geest H.C."/>
            <person name="Bonants P.J.M."/>
            <person name="Smith D.S."/>
            <person name="Levesque C.A."/>
            <person name="van der Lee T.A.J."/>
        </authorList>
    </citation>
    <scope>NUCLEOTIDE SEQUENCE [LARGE SCALE GENOMIC DNA]</scope>
    <source>
        <strain evidence="7 8">JEL517</strain>
    </source>
</reference>
<evidence type="ECO:0000256" key="5">
    <source>
        <dbReference type="ARBA" id="ARBA00023136"/>
    </source>
</evidence>
<dbReference type="OrthoDB" id="18408at2759"/>
<keyword evidence="4 6" id="KW-1133">Transmembrane helix</keyword>
<keyword evidence="5 6" id="KW-0472">Membrane</keyword>
<dbReference type="RefSeq" id="XP_031024749.1">
    <property type="nucleotide sequence ID" value="XM_031169300.1"/>
</dbReference>
<comment type="function">
    <text evidence="6">Subunit of the oligosaccharyl transferase (OST) complex that catalyzes the initial transfer of a defined glycan (Glc(3)Man(9)GlcNAc(2) in eukaryotes) from the lipid carrier dolichol-pyrophosphate to an asparagine residue within an Asn-X-Ser/Thr consensus motif in nascent polypeptide chains, the first step in protein N-glycosylation. N-glycosylation occurs cotranslationally and the complex associates with the Sec61 complex at the channel-forming translocon complex that mediates protein translocation across the endoplasmic reticulum (ER). All subunits are required for a maximal enzyme activity.</text>
</comment>
<keyword evidence="8" id="KW-1185">Reference proteome</keyword>
<feature type="transmembrane region" description="Helical" evidence="6">
    <location>
        <begin position="54"/>
        <end position="78"/>
    </location>
</feature>
<sequence>MSSQWNELIPVSNPSLNFALAATILLLIGFAGGSAFLLYEVMQTKSTRSWTMEIGLAALSSLFVGFGTLYLFLAVGIYV</sequence>
<evidence type="ECO:0000256" key="6">
    <source>
        <dbReference type="RuleBase" id="RU367008"/>
    </source>
</evidence>
<comment type="caution">
    <text evidence="7">The sequence shown here is derived from an EMBL/GenBank/DDBJ whole genome shotgun (WGS) entry which is preliminary data.</text>
</comment>
<gene>
    <name evidence="7" type="ORF">SmJEL517_g03372</name>
</gene>
<dbReference type="Proteomes" id="UP000319731">
    <property type="component" value="Unassembled WGS sequence"/>
</dbReference>
<evidence type="ECO:0000256" key="1">
    <source>
        <dbReference type="ARBA" id="ARBA00004141"/>
    </source>
</evidence>
<evidence type="ECO:0000256" key="3">
    <source>
        <dbReference type="ARBA" id="ARBA00022692"/>
    </source>
</evidence>
<name>A0A507C8N6_9FUNG</name>
<dbReference type="GO" id="GO:0006487">
    <property type="term" value="P:protein N-linked glycosylation"/>
    <property type="evidence" value="ECO:0007669"/>
    <property type="project" value="UniProtKB-UniRule"/>
</dbReference>
<dbReference type="InterPro" id="IPR007915">
    <property type="entry name" value="TMEM258/Ost5"/>
</dbReference>
<proteinExistence type="inferred from homology"/>
<evidence type="ECO:0000256" key="4">
    <source>
        <dbReference type="ARBA" id="ARBA00022989"/>
    </source>
</evidence>
<evidence type="ECO:0000256" key="2">
    <source>
        <dbReference type="ARBA" id="ARBA00009825"/>
    </source>
</evidence>
<dbReference type="GO" id="GO:0008250">
    <property type="term" value="C:oligosaccharyltransferase complex"/>
    <property type="evidence" value="ECO:0007669"/>
    <property type="project" value="UniProtKB-UniRule"/>
</dbReference>
<comment type="subcellular location">
    <subcellularLocation>
        <location evidence="1 6">Membrane</location>
        <topology evidence="1 6">Multi-pass membrane protein</topology>
    </subcellularLocation>
</comment>
<comment type="similarity">
    <text evidence="2 6">Belongs to the OST5 family.</text>
</comment>